<name>A0AAV4FAB2_9GAST</name>
<evidence type="ECO:0000256" key="3">
    <source>
        <dbReference type="SAM" id="Phobius"/>
    </source>
</evidence>
<evidence type="ECO:0000313" key="4">
    <source>
        <dbReference type="EMBL" id="GFR70327.1"/>
    </source>
</evidence>
<feature type="region of interest" description="Disordered" evidence="2">
    <location>
        <begin position="1"/>
        <end position="22"/>
    </location>
</feature>
<keyword evidence="3" id="KW-0472">Membrane</keyword>
<dbReference type="AlphaFoldDB" id="A0AAV4FAB2"/>
<gene>
    <name evidence="4" type="ORF">ElyMa_003783300</name>
</gene>
<dbReference type="EMBL" id="BMAT01007738">
    <property type="protein sequence ID" value="GFR70327.1"/>
    <property type="molecule type" value="Genomic_DNA"/>
</dbReference>
<keyword evidence="3" id="KW-1133">Transmembrane helix</keyword>
<evidence type="ECO:0000313" key="5">
    <source>
        <dbReference type="Proteomes" id="UP000762676"/>
    </source>
</evidence>
<accession>A0AAV4FAB2</accession>
<proteinExistence type="predicted"/>
<evidence type="ECO:0000256" key="1">
    <source>
        <dbReference type="SAM" id="Coils"/>
    </source>
</evidence>
<keyword evidence="3" id="KW-0812">Transmembrane</keyword>
<protein>
    <submittedName>
        <fullName evidence="4">Uncharacterized protein</fullName>
    </submittedName>
</protein>
<feature type="transmembrane region" description="Helical" evidence="3">
    <location>
        <begin position="405"/>
        <end position="426"/>
    </location>
</feature>
<comment type="caution">
    <text evidence="4">The sequence shown here is derived from an EMBL/GenBank/DDBJ whole genome shotgun (WGS) entry which is preliminary data.</text>
</comment>
<dbReference type="Proteomes" id="UP000762676">
    <property type="component" value="Unassembled WGS sequence"/>
</dbReference>
<reference evidence="4 5" key="1">
    <citation type="journal article" date="2021" name="Elife">
        <title>Chloroplast acquisition without the gene transfer in kleptoplastic sea slugs, Plakobranchus ocellatus.</title>
        <authorList>
            <person name="Maeda T."/>
            <person name="Takahashi S."/>
            <person name="Yoshida T."/>
            <person name="Shimamura S."/>
            <person name="Takaki Y."/>
            <person name="Nagai Y."/>
            <person name="Toyoda A."/>
            <person name="Suzuki Y."/>
            <person name="Arimoto A."/>
            <person name="Ishii H."/>
            <person name="Satoh N."/>
            <person name="Nishiyama T."/>
            <person name="Hasebe M."/>
            <person name="Maruyama T."/>
            <person name="Minagawa J."/>
            <person name="Obokata J."/>
            <person name="Shigenobu S."/>
        </authorList>
    </citation>
    <scope>NUCLEOTIDE SEQUENCE [LARGE SCALE GENOMIC DNA]</scope>
</reference>
<feature type="coiled-coil region" evidence="1">
    <location>
        <begin position="449"/>
        <end position="518"/>
    </location>
</feature>
<feature type="transmembrane region" description="Helical" evidence="3">
    <location>
        <begin position="804"/>
        <end position="824"/>
    </location>
</feature>
<keyword evidence="1" id="KW-0175">Coiled coil</keyword>
<evidence type="ECO:0000256" key="2">
    <source>
        <dbReference type="SAM" id="MobiDB-lite"/>
    </source>
</evidence>
<sequence length="998" mass="112322">MATTPNMTTERRKRSESAFENLPSSLSDGKAFAGVSYTNDNSCTWNFRHVNSINDVEPLLALNIYRAFANVGKPEPQTVAIDERECEIVNRSDMKIAAAFALAGICKLEKLDNDFYITGCQKVVDLEVVNRLDELCEWDYDKLIFHSFLKKNCQLPDAFSRECFQLFLVGKMLDEDGLKKDYFQYGDEVEVYGKVRRYVDDVCRACGLGNKKTLTPMDIIRIKNEIKNYELIPQESEDSGLSTDDSDIEGFETASTMPSDSGDISSDEESIYCSDASGISDPELLNNGYLRLMPQLSFDREMIKYDIRYRAESYGEYSVVGLEYGDLKEAAEVKTKGLDETDKDYFCQEALQRKDTACESVARSFRAAGRWISRNKRNILFNLIDILIGALIGLVLTGIVGAPIYILAALGTLVFWFVLDMVVLGIRKLWHRNKAEAGRVELVKKNTEINDLSISIDSLTAQLEKLESQKKKLAEHSEGLDSQGEEIDSQIEELSSQKQELELQNKELESQRFALEQKQLKHLAFLAGQIGFTDMYNAMLDCDRAANKANALKVKAKDSVEDAIKYAKAVAELTREEERVGKAGKYVAEFLELASVQRSRIEACIERDIEYLEKLGILDPEKYNAMHQDEEVDTSTDDPASIAVNLIDNRGEACPRSSLRKVRSFLWSPTLKEELLNDRRRASSMDKQKLLEKLAKDITDLDPQARGDSVDRVAKANAHIADLAFRAAAGINMKEFVHQANQDRRDDVVKQCAKVSFETFKDYLAYYLRRIPYRLHEAGVSRALIAGSKINAGSLFKDAFPNPVALGGLGIIWWFFFRLLGNAFESKNNKMNQDLTAARLQYENAYEELLAEMKPVWMKDENNKAKQCNGYFNVGVCNRDPQADLSTAECQALRREGKHATAKLMPLLSELGDIQLRLAAITDKVKQEAGPDGEGAVSVESRLEVKRLALNYGLVHCATENVSKQPGQTFYEFGRRLNLKSRQATIVYPSELLVSAAA</sequence>
<feature type="transmembrane region" description="Helical" evidence="3">
    <location>
        <begin position="379"/>
        <end position="399"/>
    </location>
</feature>
<keyword evidence="5" id="KW-1185">Reference proteome</keyword>
<organism evidence="4 5">
    <name type="scientific">Elysia marginata</name>
    <dbReference type="NCBI Taxonomy" id="1093978"/>
    <lineage>
        <taxon>Eukaryota</taxon>
        <taxon>Metazoa</taxon>
        <taxon>Spiralia</taxon>
        <taxon>Lophotrochozoa</taxon>
        <taxon>Mollusca</taxon>
        <taxon>Gastropoda</taxon>
        <taxon>Heterobranchia</taxon>
        <taxon>Euthyneura</taxon>
        <taxon>Panpulmonata</taxon>
        <taxon>Sacoglossa</taxon>
        <taxon>Placobranchoidea</taxon>
        <taxon>Plakobranchidae</taxon>
        <taxon>Elysia</taxon>
    </lineage>
</organism>